<evidence type="ECO:0000313" key="2">
    <source>
        <dbReference type="Proteomes" id="UP001295740"/>
    </source>
</evidence>
<dbReference type="PANTHER" id="PTHR33112">
    <property type="entry name" value="DOMAIN PROTEIN, PUTATIVE-RELATED"/>
    <property type="match status" value="1"/>
</dbReference>
<keyword evidence="2" id="KW-1185">Reference proteome</keyword>
<protein>
    <submittedName>
        <fullName evidence="1">Uu.00g093120.m01.CDS01</fullName>
    </submittedName>
</protein>
<reference evidence="1" key="1">
    <citation type="submission" date="2023-10" db="EMBL/GenBank/DDBJ databases">
        <authorList>
            <person name="Hackl T."/>
        </authorList>
    </citation>
    <scope>NUCLEOTIDE SEQUENCE</scope>
</reference>
<comment type="caution">
    <text evidence="1">The sequence shown here is derived from an EMBL/GenBank/DDBJ whole genome shotgun (WGS) entry which is preliminary data.</text>
</comment>
<dbReference type="AlphaFoldDB" id="A0AAI8VPC7"/>
<accession>A0AAI8VPC7</accession>
<name>A0AAI8VPC7_9PEZI</name>
<dbReference type="EMBL" id="CAUWAG010000010">
    <property type="protein sequence ID" value="CAJ2508126.1"/>
    <property type="molecule type" value="Genomic_DNA"/>
</dbReference>
<evidence type="ECO:0000313" key="1">
    <source>
        <dbReference type="EMBL" id="CAJ2508126.1"/>
    </source>
</evidence>
<sequence>MISKCIEFRGEARLAAFKTQWISRGGWESPIKFGGRSFQLYAQPVLATFHSWLLPQLPALAPAFSRAWCYQERLVSPRVVYFSREEVLWECFTDTACECSGVAPGIDVDNPKLNHRVDFLEEERSTISSGPMLWRGASIESSSGTESWSSIPSSKLEITNVGDRLPALGAVGREFPTSPEGEETQARQMGGAELVVGIRPGRYPVSPEFVGLPGKNRRGRVPV</sequence>
<proteinExistence type="predicted"/>
<organism evidence="1 2">
    <name type="scientific">Anthostomella pinea</name>
    <dbReference type="NCBI Taxonomy" id="933095"/>
    <lineage>
        <taxon>Eukaryota</taxon>
        <taxon>Fungi</taxon>
        <taxon>Dikarya</taxon>
        <taxon>Ascomycota</taxon>
        <taxon>Pezizomycotina</taxon>
        <taxon>Sordariomycetes</taxon>
        <taxon>Xylariomycetidae</taxon>
        <taxon>Xylariales</taxon>
        <taxon>Xylariaceae</taxon>
        <taxon>Anthostomella</taxon>
    </lineage>
</organism>
<dbReference type="PANTHER" id="PTHR33112:SF16">
    <property type="entry name" value="HETEROKARYON INCOMPATIBILITY DOMAIN-CONTAINING PROTEIN"/>
    <property type="match status" value="1"/>
</dbReference>
<gene>
    <name evidence="1" type="ORF">KHLLAP_LOCUS8594</name>
</gene>
<dbReference type="Proteomes" id="UP001295740">
    <property type="component" value="Unassembled WGS sequence"/>
</dbReference>